<protein>
    <recommendedName>
        <fullName evidence="3">Serine hydrolase FSH domain-containing protein</fullName>
    </recommendedName>
</protein>
<evidence type="ECO:0000313" key="2">
    <source>
        <dbReference type="Proteomes" id="UP000053647"/>
    </source>
</evidence>
<gene>
    <name evidence="1" type="ORF">PAXINDRAFT_120125</name>
</gene>
<organism evidence="1 2">
    <name type="scientific">Paxillus involutus ATCC 200175</name>
    <dbReference type="NCBI Taxonomy" id="664439"/>
    <lineage>
        <taxon>Eukaryota</taxon>
        <taxon>Fungi</taxon>
        <taxon>Dikarya</taxon>
        <taxon>Basidiomycota</taxon>
        <taxon>Agaricomycotina</taxon>
        <taxon>Agaricomycetes</taxon>
        <taxon>Agaricomycetidae</taxon>
        <taxon>Boletales</taxon>
        <taxon>Paxilineae</taxon>
        <taxon>Paxillaceae</taxon>
        <taxon>Paxillus</taxon>
    </lineage>
</organism>
<dbReference type="Proteomes" id="UP000053647">
    <property type="component" value="Unassembled WGS sequence"/>
</dbReference>
<reference evidence="2" key="2">
    <citation type="submission" date="2015-01" db="EMBL/GenBank/DDBJ databases">
        <title>Evolutionary Origins and Diversification of the Mycorrhizal Mutualists.</title>
        <authorList>
            <consortium name="DOE Joint Genome Institute"/>
            <consortium name="Mycorrhizal Genomics Consortium"/>
            <person name="Kohler A."/>
            <person name="Kuo A."/>
            <person name="Nagy L.G."/>
            <person name="Floudas D."/>
            <person name="Copeland A."/>
            <person name="Barry K.W."/>
            <person name="Cichocki N."/>
            <person name="Veneault-Fourrey C."/>
            <person name="LaButti K."/>
            <person name="Lindquist E.A."/>
            <person name="Lipzen A."/>
            <person name="Lundell T."/>
            <person name="Morin E."/>
            <person name="Murat C."/>
            <person name="Riley R."/>
            <person name="Ohm R."/>
            <person name="Sun H."/>
            <person name="Tunlid A."/>
            <person name="Henrissat B."/>
            <person name="Grigoriev I.V."/>
            <person name="Hibbett D.S."/>
            <person name="Martin F."/>
        </authorList>
    </citation>
    <scope>NUCLEOTIDE SEQUENCE [LARGE SCALE GENOMIC DNA]</scope>
    <source>
        <strain evidence="2">ATCC 200175</strain>
    </source>
</reference>
<dbReference type="EMBL" id="KN819535">
    <property type="protein sequence ID" value="KIJ08916.1"/>
    <property type="molecule type" value="Genomic_DNA"/>
</dbReference>
<keyword evidence="2" id="KW-1185">Reference proteome</keyword>
<dbReference type="HOGENOM" id="CLU_078271_0_0_1"/>
<evidence type="ECO:0000313" key="1">
    <source>
        <dbReference type="EMBL" id="KIJ08916.1"/>
    </source>
</evidence>
<sequence length="217" mass="24076">MRHLLRQSSSLGAHGTSLRFRSFFTVKRPPPSATREVPTPLVFCSAGQWVPRAHTRFSPHSSFLAERGFTCIETNFTRPLGSGMSTSEELMEHCSNALRTDLWMSGAPFPPVIFASGFASLIAQTYISSNPAQGLFLISPPPSNASLYPDILPTPLTEFTYEPQFPLAVMAQPEDMATLRAQSRFSQSVWVDLIEAEDLEGKQALEKIEQWLDELGI</sequence>
<proteinExistence type="predicted"/>
<accession>A0A0C9TNW1</accession>
<dbReference type="OrthoDB" id="3365310at2759"/>
<reference evidence="1 2" key="1">
    <citation type="submission" date="2014-06" db="EMBL/GenBank/DDBJ databases">
        <authorList>
            <consortium name="DOE Joint Genome Institute"/>
            <person name="Kuo A."/>
            <person name="Kohler A."/>
            <person name="Nagy L.G."/>
            <person name="Floudas D."/>
            <person name="Copeland A."/>
            <person name="Barry K.W."/>
            <person name="Cichocki N."/>
            <person name="Veneault-Fourrey C."/>
            <person name="LaButti K."/>
            <person name="Lindquist E.A."/>
            <person name="Lipzen A."/>
            <person name="Lundell T."/>
            <person name="Morin E."/>
            <person name="Murat C."/>
            <person name="Sun H."/>
            <person name="Tunlid A."/>
            <person name="Henrissat B."/>
            <person name="Grigoriev I.V."/>
            <person name="Hibbett D.S."/>
            <person name="Martin F."/>
            <person name="Nordberg H.P."/>
            <person name="Cantor M.N."/>
            <person name="Hua S.X."/>
        </authorList>
    </citation>
    <scope>NUCLEOTIDE SEQUENCE [LARGE SCALE GENOMIC DNA]</scope>
    <source>
        <strain evidence="1 2">ATCC 200175</strain>
    </source>
</reference>
<name>A0A0C9TNW1_PAXIN</name>
<dbReference type="AlphaFoldDB" id="A0A0C9TNW1"/>
<evidence type="ECO:0008006" key="3">
    <source>
        <dbReference type="Google" id="ProtNLM"/>
    </source>
</evidence>